<reference evidence="1 2" key="1">
    <citation type="submission" date="2018-06" db="EMBL/GenBank/DDBJ databases">
        <title>Spirosoma sp. HMF3257 Genome sequencing and assembly.</title>
        <authorList>
            <person name="Kang H."/>
            <person name="Cha I."/>
            <person name="Kim H."/>
            <person name="Kang J."/>
            <person name="Joh K."/>
        </authorList>
    </citation>
    <scope>NUCLEOTIDE SEQUENCE [LARGE SCALE GENOMIC DNA]</scope>
    <source>
        <strain evidence="1 2">HMF3257</strain>
    </source>
</reference>
<dbReference type="RefSeq" id="WP_111347260.1">
    <property type="nucleotide sequence ID" value="NZ_QLII01000001.1"/>
</dbReference>
<evidence type="ECO:0000313" key="2">
    <source>
        <dbReference type="Proteomes" id="UP000249016"/>
    </source>
</evidence>
<proteinExistence type="predicted"/>
<dbReference type="EMBL" id="QLII01000001">
    <property type="protein sequence ID" value="RAI77088.1"/>
    <property type="molecule type" value="Genomic_DNA"/>
</dbReference>
<keyword evidence="2" id="KW-1185">Reference proteome</keyword>
<name>A0A327NW75_9BACT</name>
<protein>
    <submittedName>
        <fullName evidence="1">Uncharacterized protein</fullName>
    </submittedName>
</protein>
<sequence length="98" mass="11609">MTVEQVALERTFQEMGYTSMADYAVKKAREELLQELKISLEAVDSFEKKYGMAYIEFAKKFNELSQFGLFERENDSMDWRAELEVIRVVEKRLVRLTI</sequence>
<dbReference type="Proteomes" id="UP000249016">
    <property type="component" value="Unassembled WGS sequence"/>
</dbReference>
<evidence type="ECO:0000313" key="1">
    <source>
        <dbReference type="EMBL" id="RAI77088.1"/>
    </source>
</evidence>
<dbReference type="AlphaFoldDB" id="A0A327NW75"/>
<accession>A0A327NW75</accession>
<organism evidence="1 2">
    <name type="scientific">Spirosoma telluris</name>
    <dbReference type="NCBI Taxonomy" id="2183553"/>
    <lineage>
        <taxon>Bacteria</taxon>
        <taxon>Pseudomonadati</taxon>
        <taxon>Bacteroidota</taxon>
        <taxon>Cytophagia</taxon>
        <taxon>Cytophagales</taxon>
        <taxon>Cytophagaceae</taxon>
        <taxon>Spirosoma</taxon>
    </lineage>
</organism>
<gene>
    <name evidence="1" type="ORF">HMF3257_28130</name>
</gene>
<comment type="caution">
    <text evidence="1">The sequence shown here is derived from an EMBL/GenBank/DDBJ whole genome shotgun (WGS) entry which is preliminary data.</text>
</comment>
<dbReference type="OrthoDB" id="960713at2"/>